<evidence type="ECO:0000256" key="2">
    <source>
        <dbReference type="ARBA" id="ARBA00009236"/>
    </source>
</evidence>
<proteinExistence type="inferred from homology"/>
<feature type="binding site" evidence="6">
    <location>
        <position position="337"/>
    </location>
    <ligand>
        <name>substrate</name>
    </ligand>
</feature>
<dbReference type="InterPro" id="IPR015424">
    <property type="entry name" value="PyrdxlP-dep_Trfase"/>
</dbReference>
<evidence type="ECO:0000256" key="7">
    <source>
        <dbReference type="PIRSR" id="PIRSR000524-50"/>
    </source>
</evidence>
<keyword evidence="12" id="KW-1185">Reference proteome</keyword>
<dbReference type="FunFam" id="3.40.640.10:FF:000027">
    <property type="entry name" value="Serine--pyruvate aminotransferase, mitochondrial"/>
    <property type="match status" value="1"/>
</dbReference>
<gene>
    <name evidence="11" type="ORF">NSA47_09175</name>
</gene>
<evidence type="ECO:0000256" key="5">
    <source>
        <dbReference type="ARBA" id="ARBA00022898"/>
    </source>
</evidence>
<comment type="similarity">
    <text evidence="2 8">Belongs to the class-V pyridoxal-phosphate-dependent aminotransferase family.</text>
</comment>
<dbReference type="InterPro" id="IPR015421">
    <property type="entry name" value="PyrdxlP-dep_Trfase_major"/>
</dbReference>
<dbReference type="InterPro" id="IPR000192">
    <property type="entry name" value="Aminotrans_V_dom"/>
</dbReference>
<feature type="domain" description="Aminotransferase class V" evidence="10">
    <location>
        <begin position="30"/>
        <end position="329"/>
    </location>
</feature>
<keyword evidence="5 7" id="KW-0663">Pyridoxal phosphate</keyword>
<evidence type="ECO:0000256" key="6">
    <source>
        <dbReference type="PIRSR" id="PIRSR000524-1"/>
    </source>
</evidence>
<dbReference type="Pfam" id="PF00266">
    <property type="entry name" value="Aminotran_5"/>
    <property type="match status" value="1"/>
</dbReference>
<evidence type="ECO:0000313" key="12">
    <source>
        <dbReference type="Proteomes" id="UP001205748"/>
    </source>
</evidence>
<dbReference type="GO" id="GO:0019265">
    <property type="term" value="P:glycine biosynthetic process, by transamination of glyoxylate"/>
    <property type="evidence" value="ECO:0007669"/>
    <property type="project" value="TreeGrafter"/>
</dbReference>
<reference evidence="11" key="1">
    <citation type="submission" date="2022-07" db="EMBL/GenBank/DDBJ databases">
        <title>Enhanced cultured diversity of the mouse gut microbiota enables custom-made synthetic communities.</title>
        <authorList>
            <person name="Afrizal A."/>
        </authorList>
    </citation>
    <scope>NUCLEOTIDE SEQUENCE</scope>
    <source>
        <strain evidence="11">DSM 28593</strain>
    </source>
</reference>
<dbReference type="InterPro" id="IPR020578">
    <property type="entry name" value="Aminotrans_V_PyrdxlP_BS"/>
</dbReference>
<organism evidence="11 12">
    <name type="scientific">Irregularibacter muris</name>
    <dbReference type="NCBI Taxonomy" id="1796619"/>
    <lineage>
        <taxon>Bacteria</taxon>
        <taxon>Bacillati</taxon>
        <taxon>Bacillota</taxon>
        <taxon>Clostridia</taxon>
        <taxon>Eubacteriales</taxon>
        <taxon>Eubacteriaceae</taxon>
        <taxon>Irregularibacter</taxon>
    </lineage>
</organism>
<comment type="cofactor">
    <cofactor evidence="1 7 9">
        <name>pyridoxal 5'-phosphate</name>
        <dbReference type="ChEBI" id="CHEBI:597326"/>
    </cofactor>
</comment>
<evidence type="ECO:0000256" key="3">
    <source>
        <dbReference type="ARBA" id="ARBA00022576"/>
    </source>
</evidence>
<dbReference type="Gene3D" id="3.40.640.10">
    <property type="entry name" value="Type I PLP-dependent aspartate aminotransferase-like (Major domain)"/>
    <property type="match status" value="1"/>
</dbReference>
<dbReference type="PANTHER" id="PTHR21152">
    <property type="entry name" value="AMINOTRANSFERASE CLASS V"/>
    <property type="match status" value="1"/>
</dbReference>
<dbReference type="FunFam" id="3.90.1150.10:FF:000031">
    <property type="entry name" value="Serine--glyoxylate aminotransferase"/>
    <property type="match status" value="1"/>
</dbReference>
<comment type="caution">
    <text evidence="11">The sequence shown here is derived from an EMBL/GenBank/DDBJ whole genome shotgun (WGS) entry which is preliminary data.</text>
</comment>
<dbReference type="GO" id="GO:0004760">
    <property type="term" value="F:L-serine-pyruvate transaminase activity"/>
    <property type="evidence" value="ECO:0007669"/>
    <property type="project" value="TreeGrafter"/>
</dbReference>
<evidence type="ECO:0000256" key="9">
    <source>
        <dbReference type="RuleBase" id="RU004504"/>
    </source>
</evidence>
<dbReference type="PANTHER" id="PTHR21152:SF40">
    <property type="entry name" value="ALANINE--GLYOXYLATE AMINOTRANSFERASE"/>
    <property type="match status" value="1"/>
</dbReference>
<evidence type="ECO:0000256" key="1">
    <source>
        <dbReference type="ARBA" id="ARBA00001933"/>
    </source>
</evidence>
<keyword evidence="4" id="KW-0808">Transferase</keyword>
<dbReference type="RefSeq" id="WP_257531210.1">
    <property type="nucleotide sequence ID" value="NZ_JANKAS010000007.1"/>
</dbReference>
<evidence type="ECO:0000256" key="8">
    <source>
        <dbReference type="RuleBase" id="RU004075"/>
    </source>
</evidence>
<dbReference type="EMBL" id="JANKAS010000007">
    <property type="protein sequence ID" value="MCR1899154.1"/>
    <property type="molecule type" value="Genomic_DNA"/>
</dbReference>
<dbReference type="PROSITE" id="PS00595">
    <property type="entry name" value="AA_TRANSFER_CLASS_5"/>
    <property type="match status" value="1"/>
</dbReference>
<dbReference type="PIRSF" id="PIRSF000524">
    <property type="entry name" value="SPT"/>
    <property type="match status" value="1"/>
</dbReference>
<evidence type="ECO:0000313" key="11">
    <source>
        <dbReference type="EMBL" id="MCR1899154.1"/>
    </source>
</evidence>
<dbReference type="AlphaFoldDB" id="A0AAE3HGS1"/>
<accession>A0AAE3HGS1</accession>
<dbReference type="GO" id="GO:0008453">
    <property type="term" value="F:alanine-glyoxylate transaminase activity"/>
    <property type="evidence" value="ECO:0007669"/>
    <property type="project" value="TreeGrafter"/>
</dbReference>
<name>A0AAE3HGS1_9FIRM</name>
<dbReference type="SUPFAM" id="SSF53383">
    <property type="entry name" value="PLP-dependent transferases"/>
    <property type="match status" value="1"/>
</dbReference>
<dbReference type="InterPro" id="IPR024169">
    <property type="entry name" value="SP_NH2Trfase/AEP_transaminase"/>
</dbReference>
<protein>
    <submittedName>
        <fullName evidence="11">Alanine--glyoxylate aminotransferase family protein</fullName>
    </submittedName>
</protein>
<dbReference type="Proteomes" id="UP001205748">
    <property type="component" value="Unassembled WGS sequence"/>
</dbReference>
<dbReference type="InterPro" id="IPR015422">
    <property type="entry name" value="PyrdxlP-dep_Trfase_small"/>
</dbReference>
<feature type="modified residue" description="N6-(pyridoxal phosphate)lysine" evidence="7">
    <location>
        <position position="192"/>
    </location>
</feature>
<evidence type="ECO:0000256" key="4">
    <source>
        <dbReference type="ARBA" id="ARBA00022679"/>
    </source>
</evidence>
<keyword evidence="3 11" id="KW-0032">Aminotransferase</keyword>
<evidence type="ECO:0000259" key="10">
    <source>
        <dbReference type="Pfam" id="PF00266"/>
    </source>
</evidence>
<dbReference type="Gene3D" id="3.90.1150.10">
    <property type="entry name" value="Aspartate Aminotransferase, domain 1"/>
    <property type="match status" value="1"/>
</dbReference>
<sequence length="388" mass="43027">MFNEYQHLRIPGPTPVSPEVQREMNRTILGHRSEGFSRFFAETLHKTKYIFQTKQDVFAVAASGTGALEMAVSNVVEAGDTVLVVVTGVFGERFAKIVKAYQGNAIILKFELGRAAQPQKIQEVLESHPEIKAIFVTHCETSTGVVNPIKKIGDMAKKSNALLIVDSVSALVGMDLKMDNWGIDIAVTAAHKALGLPPGLSLIAVSEKAWKRIRQHHGPRFYWDLLSYKKNIGKQTTPFTAPVSLIYGLSKSIDLIQQEGLEQGFQRHNLLRDMLRAAIPALNLELFVPNDEEASSTVTSIKGSTHLDVEELRRVLRENYKIDVAGGQQNLKGKIFRIGHMGYMHPMDMLTTIAGLEMALKHLSYPMELGMGIRAAEEVWLNAENIGQ</sequence>